<dbReference type="InterPro" id="IPR036322">
    <property type="entry name" value="WD40_repeat_dom_sf"/>
</dbReference>
<reference evidence="7" key="1">
    <citation type="submission" date="2020-05" db="EMBL/GenBank/DDBJ databases">
        <title>Phylogenomic resolution of chytrid fungi.</title>
        <authorList>
            <person name="Stajich J.E."/>
            <person name="Amses K."/>
            <person name="Simmons R."/>
            <person name="Seto K."/>
            <person name="Myers J."/>
            <person name="Bonds A."/>
            <person name="Quandt C.A."/>
            <person name="Barry K."/>
            <person name="Liu P."/>
            <person name="Grigoriev I."/>
            <person name="Longcore J.E."/>
            <person name="James T.Y."/>
        </authorList>
    </citation>
    <scope>NUCLEOTIDE SEQUENCE</scope>
    <source>
        <strain evidence="7">JEL0379</strain>
    </source>
</reference>
<dbReference type="InterPro" id="IPR015943">
    <property type="entry name" value="WD40/YVTN_repeat-like_dom_sf"/>
</dbReference>
<dbReference type="Gene3D" id="2.130.10.10">
    <property type="entry name" value="YVTN repeat-like/Quinoprotein amine dehydrogenase"/>
    <property type="match status" value="2"/>
</dbReference>
<dbReference type="GO" id="GO:0010970">
    <property type="term" value="P:transport along microtubule"/>
    <property type="evidence" value="ECO:0007669"/>
    <property type="project" value="TreeGrafter"/>
</dbReference>
<evidence type="ECO:0000313" key="7">
    <source>
        <dbReference type="EMBL" id="KAJ3185042.1"/>
    </source>
</evidence>
<name>A0AAD5TRG1_9FUNG</name>
<keyword evidence="3 5" id="KW-0853">WD repeat</keyword>
<keyword evidence="4" id="KW-0677">Repeat</keyword>
<feature type="repeat" description="WD" evidence="5">
    <location>
        <begin position="457"/>
        <end position="504"/>
    </location>
</feature>
<sequence length="618" mass="68653">MLPADRRKEELEKKRAKLAELRAAKEARKSALDASRRDSSATDSTSERRDLDDLVSSLVGDRPVSRNRSRDELGTPSSVSSPLDPHVLREALRAPASETARTEKTPADTPAEKPRPTLVSADFVFFDVPPREKVMYTKEIQTETIDFPNADAVEGPDSRSSPNRDAEPLAAEPPAAKTPEPETPPPEPLTEAERKSILSSETFLNFFDYSSKLVERALNEPYDFMTDYAVNDDRIIDDSAGKNVHRVCSFSDERWTRNRSVADCGWSQKHPELLLAAYSKNHASVTDADGVVLIWNLHLRERPEYIFQSQSDVTVAAFSDFHQNLVIGGTYSGQILIWDMRAKSRPVLQSPLSAAGHTHPVYSMRIIGTQNAHNLLTASTDGLVCSWQLDMLAHPQEALDLVHPSNLKSDGISVTTMAFPYNETTTFWVGTEEGSIYQANRYDRAGSKAGINGLDTYNAHYGMVTGLDFHPLSGPADFSDLFLTSSVDWTVKLWRAKSASKPSMVQQAITPLCSFEDADDYVYDVKWSPTHPSMFASVDGSGRFDIYDLNSEIEVPTVSLTTGTGRALNKLAWDKEGRRTALGSSDGLLYIYDLGEISQPRSDEWTTFQRTLAELESR</sequence>
<dbReference type="GO" id="GO:0005737">
    <property type="term" value="C:cytoplasm"/>
    <property type="evidence" value="ECO:0007669"/>
    <property type="project" value="UniProtKB-SubCell"/>
</dbReference>
<proteinExistence type="predicted"/>
<feature type="region of interest" description="Disordered" evidence="6">
    <location>
        <begin position="22"/>
        <end position="116"/>
    </location>
</feature>
<dbReference type="SMART" id="SM00320">
    <property type="entry name" value="WD40"/>
    <property type="match status" value="5"/>
</dbReference>
<accession>A0AAD5TRG1</accession>
<dbReference type="AlphaFoldDB" id="A0AAD5TRG1"/>
<evidence type="ECO:0000256" key="6">
    <source>
        <dbReference type="SAM" id="MobiDB-lite"/>
    </source>
</evidence>
<organism evidence="7 8">
    <name type="scientific">Geranomyces variabilis</name>
    <dbReference type="NCBI Taxonomy" id="109894"/>
    <lineage>
        <taxon>Eukaryota</taxon>
        <taxon>Fungi</taxon>
        <taxon>Fungi incertae sedis</taxon>
        <taxon>Chytridiomycota</taxon>
        <taxon>Chytridiomycota incertae sedis</taxon>
        <taxon>Chytridiomycetes</taxon>
        <taxon>Spizellomycetales</taxon>
        <taxon>Powellomycetaceae</taxon>
        <taxon>Geranomyces</taxon>
    </lineage>
</organism>
<keyword evidence="8" id="KW-1185">Reference proteome</keyword>
<dbReference type="GO" id="GO:0045504">
    <property type="term" value="F:dynein heavy chain binding"/>
    <property type="evidence" value="ECO:0007669"/>
    <property type="project" value="TreeGrafter"/>
</dbReference>
<evidence type="ECO:0000313" key="8">
    <source>
        <dbReference type="Proteomes" id="UP001212152"/>
    </source>
</evidence>
<dbReference type="InterPro" id="IPR050687">
    <property type="entry name" value="Dynein_IC"/>
</dbReference>
<dbReference type="PANTHER" id="PTHR12442">
    <property type="entry name" value="DYNEIN INTERMEDIATE CHAIN"/>
    <property type="match status" value="1"/>
</dbReference>
<evidence type="ECO:0000256" key="2">
    <source>
        <dbReference type="ARBA" id="ARBA00022490"/>
    </source>
</evidence>
<comment type="caution">
    <text evidence="7">The sequence shown here is derived from an EMBL/GenBank/DDBJ whole genome shotgun (WGS) entry which is preliminary data.</text>
</comment>
<evidence type="ECO:0000256" key="4">
    <source>
        <dbReference type="ARBA" id="ARBA00022737"/>
    </source>
</evidence>
<evidence type="ECO:0000256" key="3">
    <source>
        <dbReference type="ARBA" id="ARBA00022574"/>
    </source>
</evidence>
<dbReference type="GO" id="GO:0045503">
    <property type="term" value="F:dynein light chain binding"/>
    <property type="evidence" value="ECO:0007669"/>
    <property type="project" value="TreeGrafter"/>
</dbReference>
<dbReference type="Proteomes" id="UP001212152">
    <property type="component" value="Unassembled WGS sequence"/>
</dbReference>
<dbReference type="FunFam" id="2.130.10.10:FF:001070">
    <property type="entry name" value="Dynein intermediate chain, cytosolic"/>
    <property type="match status" value="1"/>
</dbReference>
<evidence type="ECO:0000256" key="5">
    <source>
        <dbReference type="PROSITE-ProRule" id="PRU00221"/>
    </source>
</evidence>
<evidence type="ECO:0008006" key="9">
    <source>
        <dbReference type="Google" id="ProtNLM"/>
    </source>
</evidence>
<dbReference type="PROSITE" id="PS50082">
    <property type="entry name" value="WD_REPEATS_2"/>
    <property type="match status" value="1"/>
</dbReference>
<feature type="compositionally biased region" description="Basic and acidic residues" evidence="6">
    <location>
        <begin position="22"/>
        <end position="52"/>
    </location>
</feature>
<dbReference type="InterPro" id="IPR001680">
    <property type="entry name" value="WD40_rpt"/>
</dbReference>
<dbReference type="PANTHER" id="PTHR12442:SF22">
    <property type="entry name" value="CYTOPLASMIC DYNEIN 1 INTERMEDIATE CHAIN-RELATED"/>
    <property type="match status" value="1"/>
</dbReference>
<gene>
    <name evidence="7" type="ORF">HDU87_002608</name>
</gene>
<feature type="compositionally biased region" description="Basic and acidic residues" evidence="6">
    <location>
        <begin position="100"/>
        <end position="115"/>
    </location>
</feature>
<dbReference type="GO" id="GO:0005868">
    <property type="term" value="C:cytoplasmic dynein complex"/>
    <property type="evidence" value="ECO:0007669"/>
    <property type="project" value="TreeGrafter"/>
</dbReference>
<feature type="region of interest" description="Disordered" evidence="6">
    <location>
        <begin position="146"/>
        <end position="194"/>
    </location>
</feature>
<dbReference type="EMBL" id="JADGJQ010000002">
    <property type="protein sequence ID" value="KAJ3185042.1"/>
    <property type="molecule type" value="Genomic_DNA"/>
</dbReference>
<comment type="subcellular location">
    <subcellularLocation>
        <location evidence="1">Cytoplasm</location>
    </subcellularLocation>
</comment>
<evidence type="ECO:0000256" key="1">
    <source>
        <dbReference type="ARBA" id="ARBA00004496"/>
    </source>
</evidence>
<dbReference type="Pfam" id="PF00400">
    <property type="entry name" value="WD40"/>
    <property type="match status" value="1"/>
</dbReference>
<dbReference type="SUPFAM" id="SSF50978">
    <property type="entry name" value="WD40 repeat-like"/>
    <property type="match status" value="1"/>
</dbReference>
<protein>
    <recommendedName>
        <fullName evidence="9">Dynein intermediate chain</fullName>
    </recommendedName>
</protein>
<keyword evidence="2" id="KW-0963">Cytoplasm</keyword>
<feature type="compositionally biased region" description="Low complexity" evidence="6">
    <location>
        <begin position="168"/>
        <end position="178"/>
    </location>
</feature>